<reference evidence="2" key="2">
    <citation type="submission" date="2019-01" db="UniProtKB">
        <authorList>
            <consortium name="EnsemblPlants"/>
        </authorList>
    </citation>
    <scope>IDENTIFICATION</scope>
    <source>
        <strain evidence="2">cv. Heinz 1706</strain>
    </source>
</reference>
<dbReference type="Proteomes" id="UP000004994">
    <property type="component" value="Chromosome 9"/>
</dbReference>
<accession>A0A3Q7I2F1</accession>
<keyword evidence="1" id="KW-1133">Transmembrane helix</keyword>
<evidence type="ECO:0000313" key="2">
    <source>
        <dbReference type="EnsemblPlants" id="Solyc09g059200.1.1.1"/>
    </source>
</evidence>
<dbReference type="EnsemblPlants" id="Solyc09g059200.1.1">
    <property type="protein sequence ID" value="Solyc09g059200.1.1.1"/>
    <property type="gene ID" value="Solyc09g059200.1"/>
</dbReference>
<feature type="transmembrane region" description="Helical" evidence="1">
    <location>
        <begin position="20"/>
        <end position="45"/>
    </location>
</feature>
<reference evidence="2" key="1">
    <citation type="journal article" date="2012" name="Nature">
        <title>The tomato genome sequence provides insights into fleshy fruit evolution.</title>
        <authorList>
            <consortium name="Tomato Genome Consortium"/>
        </authorList>
    </citation>
    <scope>NUCLEOTIDE SEQUENCE [LARGE SCALE GENOMIC DNA]</scope>
    <source>
        <strain evidence="2">cv. Heinz 1706</strain>
    </source>
</reference>
<dbReference type="AlphaFoldDB" id="A0A3Q7I2F1"/>
<evidence type="ECO:0000313" key="3">
    <source>
        <dbReference type="Proteomes" id="UP000004994"/>
    </source>
</evidence>
<sequence length="66" mass="7810">MTFLSFWSKNVSCSNFFFKISLMIFKSFVLINFFKISVIVFYFIFSYFVKFLIINFDGEGGISDRA</sequence>
<dbReference type="PaxDb" id="4081-Solyc09g059200.1.1"/>
<dbReference type="InParanoid" id="A0A3Q7I2F1"/>
<dbReference type="Gramene" id="Solyc09g059200.1.1">
    <property type="protein sequence ID" value="Solyc09g059200.1.1.1"/>
    <property type="gene ID" value="Solyc09g059200.1"/>
</dbReference>
<organism evidence="2">
    <name type="scientific">Solanum lycopersicum</name>
    <name type="common">Tomato</name>
    <name type="synonym">Lycopersicon esculentum</name>
    <dbReference type="NCBI Taxonomy" id="4081"/>
    <lineage>
        <taxon>Eukaryota</taxon>
        <taxon>Viridiplantae</taxon>
        <taxon>Streptophyta</taxon>
        <taxon>Embryophyta</taxon>
        <taxon>Tracheophyta</taxon>
        <taxon>Spermatophyta</taxon>
        <taxon>Magnoliopsida</taxon>
        <taxon>eudicotyledons</taxon>
        <taxon>Gunneridae</taxon>
        <taxon>Pentapetalae</taxon>
        <taxon>asterids</taxon>
        <taxon>lamiids</taxon>
        <taxon>Solanales</taxon>
        <taxon>Solanaceae</taxon>
        <taxon>Solanoideae</taxon>
        <taxon>Solaneae</taxon>
        <taxon>Solanum</taxon>
        <taxon>Solanum subgen. Lycopersicon</taxon>
    </lineage>
</organism>
<proteinExistence type="predicted"/>
<keyword evidence="1" id="KW-0812">Transmembrane</keyword>
<keyword evidence="3" id="KW-1185">Reference proteome</keyword>
<keyword evidence="1" id="KW-0472">Membrane</keyword>
<name>A0A3Q7I2F1_SOLLC</name>
<evidence type="ECO:0000256" key="1">
    <source>
        <dbReference type="SAM" id="Phobius"/>
    </source>
</evidence>
<protein>
    <submittedName>
        <fullName evidence="2">Uncharacterized protein</fullName>
    </submittedName>
</protein>